<dbReference type="GO" id="GO:0005524">
    <property type="term" value="F:ATP binding"/>
    <property type="evidence" value="ECO:0007669"/>
    <property type="project" value="UniProtKB-KW"/>
</dbReference>
<dbReference type="GO" id="GO:0005829">
    <property type="term" value="C:cytosol"/>
    <property type="evidence" value="ECO:0007669"/>
    <property type="project" value="TreeGrafter"/>
</dbReference>
<proteinExistence type="predicted"/>
<dbReference type="PANTHER" id="PTHR47396">
    <property type="entry name" value="TYPE I RESTRICTION ENZYME ECOKI R PROTEIN"/>
    <property type="match status" value="1"/>
</dbReference>
<dbReference type="EMBL" id="AUXZ01000066">
    <property type="protein sequence ID" value="KZN51729.1"/>
    <property type="molecule type" value="Genomic_DNA"/>
</dbReference>
<dbReference type="PROSITE" id="PS51194">
    <property type="entry name" value="HELICASE_CTER"/>
    <property type="match status" value="1"/>
</dbReference>
<protein>
    <submittedName>
        <fullName evidence="4">Uncharacterized protein</fullName>
    </submittedName>
</protein>
<dbReference type="Gene3D" id="3.90.1570.30">
    <property type="match status" value="1"/>
</dbReference>
<dbReference type="Pfam" id="PF04851">
    <property type="entry name" value="ResIII"/>
    <property type="match status" value="1"/>
</dbReference>
<dbReference type="Gene3D" id="3.40.50.300">
    <property type="entry name" value="P-loop containing nucleotide triphosphate hydrolases"/>
    <property type="match status" value="2"/>
</dbReference>
<dbReference type="Pfam" id="PF08463">
    <property type="entry name" value="EcoEI_R_C"/>
    <property type="match status" value="1"/>
</dbReference>
<evidence type="ECO:0000313" key="5">
    <source>
        <dbReference type="Proteomes" id="UP000076503"/>
    </source>
</evidence>
<keyword evidence="1" id="KW-0175">Coiled coil</keyword>
<accession>A0A167F624</accession>
<dbReference type="CDD" id="cd18032">
    <property type="entry name" value="DEXHc_RE_I_III_res"/>
    <property type="match status" value="1"/>
</dbReference>
<dbReference type="InterPro" id="IPR001650">
    <property type="entry name" value="Helicase_C-like"/>
</dbReference>
<dbReference type="PANTHER" id="PTHR47396:SF1">
    <property type="entry name" value="ATP-DEPENDENT HELICASE IRC3-RELATED"/>
    <property type="match status" value="1"/>
</dbReference>
<comment type="caution">
    <text evidence="4">The sequence shown here is derived from an EMBL/GenBank/DDBJ whole genome shotgun (WGS) entry which is preliminary data.</text>
</comment>
<dbReference type="GO" id="GO:0003677">
    <property type="term" value="F:DNA binding"/>
    <property type="evidence" value="ECO:0007669"/>
    <property type="project" value="UniProtKB-KW"/>
</dbReference>
<dbReference type="InterPro" id="IPR050742">
    <property type="entry name" value="Helicase_Restrict-Modif_Enz"/>
</dbReference>
<name>A0A167F624_9GAMM</name>
<feature type="domain" description="Helicase ATP-binding" evidence="2">
    <location>
        <begin position="465"/>
        <end position="647"/>
    </location>
</feature>
<dbReference type="CDD" id="cd18799">
    <property type="entry name" value="SF2_C_EcoAI-like"/>
    <property type="match status" value="1"/>
</dbReference>
<dbReference type="SMART" id="SM00487">
    <property type="entry name" value="DEXDc"/>
    <property type="match status" value="1"/>
</dbReference>
<evidence type="ECO:0000256" key="1">
    <source>
        <dbReference type="SAM" id="Coils"/>
    </source>
</evidence>
<dbReference type="SUPFAM" id="SSF52540">
    <property type="entry name" value="P-loop containing nucleoside triphosphate hydrolases"/>
    <property type="match status" value="1"/>
</dbReference>
<dbReference type="OrthoDB" id="9804086at2"/>
<evidence type="ECO:0000259" key="2">
    <source>
        <dbReference type="PROSITE" id="PS51192"/>
    </source>
</evidence>
<evidence type="ECO:0000313" key="4">
    <source>
        <dbReference type="EMBL" id="KZN51729.1"/>
    </source>
</evidence>
<organism evidence="4 5">
    <name type="scientific">Pseudoalteromonas luteoviolacea H33</name>
    <dbReference type="NCBI Taxonomy" id="1365251"/>
    <lineage>
        <taxon>Bacteria</taxon>
        <taxon>Pseudomonadati</taxon>
        <taxon>Pseudomonadota</taxon>
        <taxon>Gammaproteobacteria</taxon>
        <taxon>Alteromonadales</taxon>
        <taxon>Pseudoalteromonadaceae</taxon>
        <taxon>Pseudoalteromonas</taxon>
    </lineage>
</organism>
<gene>
    <name evidence="4" type="ORF">N476_11830</name>
</gene>
<dbReference type="AlphaFoldDB" id="A0A167F624"/>
<dbReference type="GO" id="GO:0009035">
    <property type="term" value="F:type I site-specific deoxyribonuclease activity"/>
    <property type="evidence" value="ECO:0007669"/>
    <property type="project" value="UniProtKB-EC"/>
</dbReference>
<dbReference type="Proteomes" id="UP000076503">
    <property type="component" value="Unassembled WGS sequence"/>
</dbReference>
<dbReference type="PATRIC" id="fig|1365251.3.peg.1568"/>
<dbReference type="NCBIfam" id="NF008521">
    <property type="entry name" value="PRK11448.1"/>
    <property type="match status" value="1"/>
</dbReference>
<dbReference type="InterPro" id="IPR027417">
    <property type="entry name" value="P-loop_NTPase"/>
</dbReference>
<dbReference type="InterPro" id="IPR014001">
    <property type="entry name" value="Helicase_ATP-bd"/>
</dbReference>
<dbReference type="PROSITE" id="PS51192">
    <property type="entry name" value="HELICASE_ATP_BIND_1"/>
    <property type="match status" value="1"/>
</dbReference>
<feature type="domain" description="Helicase C-terminal" evidence="3">
    <location>
        <begin position="723"/>
        <end position="885"/>
    </location>
</feature>
<dbReference type="RefSeq" id="WP_063361168.1">
    <property type="nucleotide sequence ID" value="NZ_AUXZ01000066.1"/>
</dbReference>
<dbReference type="Pfam" id="PF00271">
    <property type="entry name" value="Helicase_C"/>
    <property type="match status" value="1"/>
</dbReference>
<dbReference type="InterPro" id="IPR006935">
    <property type="entry name" value="Helicase/UvrB_N"/>
</dbReference>
<reference evidence="4 5" key="1">
    <citation type="submission" date="2013-07" db="EMBL/GenBank/DDBJ databases">
        <title>Comparative Genomic and Metabolomic Analysis of Twelve Strains of Pseudoalteromonas luteoviolacea.</title>
        <authorList>
            <person name="Vynne N.G."/>
            <person name="Mansson M."/>
            <person name="Gram L."/>
        </authorList>
    </citation>
    <scope>NUCLEOTIDE SEQUENCE [LARGE SCALE GENOMIC DNA]</scope>
    <source>
        <strain evidence="4 5">H33</strain>
    </source>
</reference>
<dbReference type="InterPro" id="IPR013670">
    <property type="entry name" value="EcoEI_R_C_dom"/>
</dbReference>
<evidence type="ECO:0000259" key="3">
    <source>
        <dbReference type="PROSITE" id="PS51194"/>
    </source>
</evidence>
<dbReference type="GO" id="GO:0009307">
    <property type="term" value="P:DNA restriction-modification system"/>
    <property type="evidence" value="ECO:0007669"/>
    <property type="project" value="UniProtKB-KW"/>
</dbReference>
<sequence length="1175" mass="134804">MTNFYQDSNFRFLQIHDPIFYQLAHNAEVVFATDPNTTLIKLRQFGEAIAQEIAAGAGISFDEQTTQKDLIFRIYRDLNFDPLIKDIFHHLRIEGNKAAHRFKTKHKEAMDGLRVARQLAIWFHKSSSICSANFEPGPFIPPQDPSKQHRALQKQIQQLQAELTNTHQQLESNQQLTQLLQQEKEEYAVLAEQMDKEARQYKSLFENQDQELEKQRIQFTEKLTTAQKQAHSQDEEEKKATAKKQKIYAKQLREASKTLYLNEEVTRIVIDQHLNEAGWITDTETLTYKNGTRPEKGKDIAIAEWPTEHDGKKGYADYVLFRGLTPIAVVEAKKENTNVAGKLQQAERYAKGFKQQTSFLFAWELEGRTIAWPVGEQDHYHVPFVYSSNGRPFVKQLAEQSGIWFRDVRDHSNIARPLANFHSPQGLEDKLTRSKLEAQQKLQKEGFGYLKLRDYQENAIKGVESALEQDAKQCLLAMATGTGKTRTIIGLMYRFLKAERFKRILFLVDRTSLGTQAIDSFNEAPLEESKPLSKIYNIAELGDMASEAETRIQVATVQAMVKRLFMSDTPPPIDEFDCIIVDEAHRGYTLDQEMTEGELETRDATQYLSSYRRVLDYFDAVRIGLTATPAKHTTEIFGKPVYTYSYREAVAEDWLIDHEPPIRYQTKLSQAGINFAKGEKVSAVNTGTGEVETAELEDEVNFKIEAFNKRVINENFNRVICEELVKELDPFGEEKTMIFCVTDRHADMVKRLLDESFRAIYNGDYNQAAVLKITGQTDNVEKAISRFKNEDYPNIAITVDLLTTGIDVPRICNLVFMRRVRSRILYEQMVGRATRRCDEIGKTVFRIYDPVDLYASLEDVSTMKPLVKNPNITIDQLVEELTDEDKLTKALDTQGESKESSHADDLLDQLSQKVMRILRKADKKAQSSQDIKEKLEELTQLWGTEPKKLPQHLRDLGPKQAVEFIKKSGGLLPQLTAVNHLLGSERYPLISTHEDTLELREQSYGKYNRPEDYLGSFENFIKHQINESAALSTVVNKPKDLTREQLKEVRLMLDAAGFGEKTIETAWKNKTNQDIAASIVGYIRQAAIGEALMPFEERVKLAMQKMFQLHNWKPAQRKWLERLGKQLTHEVVVDKQFINQRFASHGGTKMLNKVLDDQLDAVLEEVNDALWVEQA</sequence>
<dbReference type="SMART" id="SM00490">
    <property type="entry name" value="HELICc"/>
    <property type="match status" value="1"/>
</dbReference>
<feature type="coiled-coil region" evidence="1">
    <location>
        <begin position="149"/>
        <end position="218"/>
    </location>
</feature>